<dbReference type="GO" id="GO:0045454">
    <property type="term" value="P:cell redox homeostasis"/>
    <property type="evidence" value="ECO:0007669"/>
    <property type="project" value="TreeGrafter"/>
</dbReference>
<evidence type="ECO:0000256" key="17">
    <source>
        <dbReference type="ARBA" id="ARBA00047804"/>
    </source>
</evidence>
<sequence precursor="true">MRHLFIFLLALFAGLAQAAPGNNPFETKPDFLPVGKAFVFTSERLASGETQLYWQIADGYYLYQQRMKFDGLAQKPVLPDGEAHSDEFFGEQQVYRQGLEVKIPADATGQLKLGWQGCADAGLCYPPQSITVDLGGNPAVAATAQAQDQSLASGLQQRSLGWSLLVFFGLGLLLAFAPCSLPMLPILAGLVVGSGASPRRGFALAASYVVCMALVYASLGVLAALLGGNLAAWLQTPWILGSFAALFVILALPMFGFFELQLPAFLRDRLDNVSRQQSGGSLVGAGVLGALSGLLVGPCMTAPLAGALLYIAQSGNAVHGGLILFAMGIGIGVPLLLLVTVGNRFLPKPGTWMNVLKGIFGFLFLATAVLMIRPVVGESLWLGLWGVLALVMAYCGWGLAREYGLAAKVIGAGSLVLGLWGVVLVVGAAGGSDDLWQPLKVYSGSQISSAPTAHDAFLTLNDPTQLQSQLDSAKAQGQWVLLDYYADWCVSCKIMEKQVFGKPEVMDALKDVRLLRLDVTADNAASRELLGRYKVPGPPSFVWIGPDGEERRAQRITGEVDAEAFLQRWTQTRDAL</sequence>
<dbReference type="GO" id="GO:0017004">
    <property type="term" value="P:cytochrome complex assembly"/>
    <property type="evidence" value="ECO:0007669"/>
    <property type="project" value="UniProtKB-UniRule"/>
</dbReference>
<evidence type="ECO:0000256" key="16">
    <source>
        <dbReference type="ARBA" id="ARBA00047388"/>
    </source>
</evidence>
<proteinExistence type="inferred from homology"/>
<gene>
    <name evidence="18" type="primary">dsbD</name>
    <name evidence="20" type="ORF">SAMN05216202_2701</name>
</gene>
<evidence type="ECO:0000256" key="14">
    <source>
        <dbReference type="ARBA" id="ARBA00023157"/>
    </source>
</evidence>
<dbReference type="InterPro" id="IPR035671">
    <property type="entry name" value="DsbD_gamma"/>
</dbReference>
<dbReference type="InterPro" id="IPR036249">
    <property type="entry name" value="Thioredoxin-like_sf"/>
</dbReference>
<keyword evidence="13 18" id="KW-0472">Membrane</keyword>
<dbReference type="SUPFAM" id="SSF52833">
    <property type="entry name" value="Thioredoxin-like"/>
    <property type="match status" value="1"/>
</dbReference>
<feature type="transmembrane region" description="Helical" evidence="18">
    <location>
        <begin position="318"/>
        <end position="342"/>
    </location>
</feature>
<dbReference type="RefSeq" id="WP_084378243.1">
    <property type="nucleotide sequence ID" value="NZ_LS483433.1"/>
</dbReference>
<keyword evidence="7 18" id="KW-0732">Signal</keyword>
<keyword evidence="9 18" id="KW-0249">Electron transport</keyword>
<keyword evidence="12 18" id="KW-0520">NAD</keyword>
<evidence type="ECO:0000256" key="11">
    <source>
        <dbReference type="ARBA" id="ARBA00023002"/>
    </source>
</evidence>
<dbReference type="SUPFAM" id="SSF74863">
    <property type="entry name" value="Thiol:disulfide interchange protein DsbD, N-terminal domain (DsbD-alpha)"/>
    <property type="match status" value="1"/>
</dbReference>
<dbReference type="InterPro" id="IPR003834">
    <property type="entry name" value="Cyt_c_assmbl_TM_dom"/>
</dbReference>
<evidence type="ECO:0000256" key="9">
    <source>
        <dbReference type="ARBA" id="ARBA00022982"/>
    </source>
</evidence>
<evidence type="ECO:0000256" key="2">
    <source>
        <dbReference type="ARBA" id="ARBA00007241"/>
    </source>
</evidence>
<dbReference type="HAMAP" id="MF_00399">
    <property type="entry name" value="DbsD"/>
    <property type="match status" value="1"/>
</dbReference>
<keyword evidence="21" id="KW-1185">Reference proteome</keyword>
<dbReference type="PANTHER" id="PTHR32234:SF0">
    <property type="entry name" value="THIOL:DISULFIDE INTERCHANGE PROTEIN DSBD"/>
    <property type="match status" value="1"/>
</dbReference>
<feature type="transmembrane region" description="Helical" evidence="18">
    <location>
        <begin position="354"/>
        <end position="373"/>
    </location>
</feature>
<dbReference type="InterPro" id="IPR028250">
    <property type="entry name" value="DsbDN"/>
</dbReference>
<comment type="subcellular location">
    <subcellularLocation>
        <location evidence="1 18">Cell inner membrane</location>
        <topology evidence="1 18">Multi-pass membrane protein</topology>
    </subcellularLocation>
</comment>
<feature type="transmembrane region" description="Helical" evidence="18">
    <location>
        <begin position="279"/>
        <end position="312"/>
    </location>
</feature>
<organism evidence="20 21">
    <name type="scientific">Pseudomonas mucidolens</name>
    <dbReference type="NCBI Taxonomy" id="46679"/>
    <lineage>
        <taxon>Bacteria</taxon>
        <taxon>Pseudomonadati</taxon>
        <taxon>Pseudomonadota</taxon>
        <taxon>Gammaproteobacteria</taxon>
        <taxon>Pseudomonadales</taxon>
        <taxon>Pseudomonadaceae</taxon>
        <taxon>Pseudomonas</taxon>
    </lineage>
</organism>
<evidence type="ECO:0000259" key="19">
    <source>
        <dbReference type="PROSITE" id="PS51352"/>
    </source>
</evidence>
<feature type="transmembrane region" description="Helical" evidence="18">
    <location>
        <begin position="409"/>
        <end position="430"/>
    </location>
</feature>
<keyword evidence="8 18" id="KW-0201">Cytochrome c-type biogenesis</keyword>
<dbReference type="STRING" id="46679.SAMN05216202_2701"/>
<feature type="chain" id="PRO_5016474614" description="Thiol:disulfide interchange protein DsbD" evidence="18">
    <location>
        <begin position="19"/>
        <end position="576"/>
    </location>
</feature>
<evidence type="ECO:0000256" key="1">
    <source>
        <dbReference type="ARBA" id="ARBA00004429"/>
    </source>
</evidence>
<dbReference type="InterPro" id="IPR036929">
    <property type="entry name" value="DsbDN_sf"/>
</dbReference>
<keyword evidence="5 18" id="KW-0997">Cell inner membrane</keyword>
<feature type="disulfide bond" description="Redox-active" evidence="18">
    <location>
        <begin position="489"/>
        <end position="492"/>
    </location>
</feature>
<evidence type="ECO:0000313" key="20">
    <source>
        <dbReference type="EMBL" id="SDU98638.1"/>
    </source>
</evidence>
<dbReference type="PROSITE" id="PS00194">
    <property type="entry name" value="THIOREDOXIN_1"/>
    <property type="match status" value="1"/>
</dbReference>
<dbReference type="Pfam" id="PF02683">
    <property type="entry name" value="DsbD_TM"/>
    <property type="match status" value="1"/>
</dbReference>
<keyword evidence="10 18" id="KW-1133">Transmembrane helix</keyword>
<name>A0A1H2N060_9PSED</name>
<dbReference type="EC" id="1.8.1.8" evidence="18"/>
<evidence type="ECO:0000313" key="21">
    <source>
        <dbReference type="Proteomes" id="UP000198600"/>
    </source>
</evidence>
<dbReference type="Gene3D" id="3.40.30.10">
    <property type="entry name" value="Glutaredoxin"/>
    <property type="match status" value="1"/>
</dbReference>
<dbReference type="GO" id="GO:0047134">
    <property type="term" value="F:protein-disulfide reductase [NAD(P)H] activity"/>
    <property type="evidence" value="ECO:0007669"/>
    <property type="project" value="UniProtKB-UniRule"/>
</dbReference>
<feature type="transmembrane region" description="Helical" evidence="18">
    <location>
        <begin position="379"/>
        <end position="397"/>
    </location>
</feature>
<evidence type="ECO:0000256" key="13">
    <source>
        <dbReference type="ARBA" id="ARBA00023136"/>
    </source>
</evidence>
<dbReference type="GO" id="GO:0009055">
    <property type="term" value="F:electron transfer activity"/>
    <property type="evidence" value="ECO:0007669"/>
    <property type="project" value="UniProtKB-UniRule"/>
</dbReference>
<keyword evidence="6 18" id="KW-0812">Transmembrane</keyword>
<dbReference type="CDD" id="cd02953">
    <property type="entry name" value="DsbDgamma"/>
    <property type="match status" value="1"/>
</dbReference>
<evidence type="ECO:0000256" key="3">
    <source>
        <dbReference type="ARBA" id="ARBA00022448"/>
    </source>
</evidence>
<dbReference type="OrthoDB" id="9811036at2"/>
<keyword evidence="4 18" id="KW-1003">Cell membrane</keyword>
<dbReference type="PROSITE" id="PS51352">
    <property type="entry name" value="THIOREDOXIN_2"/>
    <property type="match status" value="1"/>
</dbReference>
<dbReference type="InterPro" id="IPR022910">
    <property type="entry name" value="Thiol_diS_interchange_DbsD"/>
</dbReference>
<evidence type="ECO:0000256" key="7">
    <source>
        <dbReference type="ARBA" id="ARBA00022729"/>
    </source>
</evidence>
<evidence type="ECO:0000256" key="10">
    <source>
        <dbReference type="ARBA" id="ARBA00022989"/>
    </source>
</evidence>
<evidence type="ECO:0000256" key="5">
    <source>
        <dbReference type="ARBA" id="ARBA00022519"/>
    </source>
</evidence>
<dbReference type="NCBIfam" id="NF001419">
    <property type="entry name" value="PRK00293.1"/>
    <property type="match status" value="1"/>
</dbReference>
<comment type="caution">
    <text evidence="18">Lacks conserved residue(s) required for the propagation of feature annotation.</text>
</comment>
<dbReference type="PANTHER" id="PTHR32234">
    <property type="entry name" value="THIOL:DISULFIDE INTERCHANGE PROTEIN DSBD"/>
    <property type="match status" value="1"/>
</dbReference>
<dbReference type="Pfam" id="PF13899">
    <property type="entry name" value="Thioredoxin_7"/>
    <property type="match status" value="1"/>
</dbReference>
<feature type="transmembrane region" description="Helical" evidence="18">
    <location>
        <begin position="238"/>
        <end position="258"/>
    </location>
</feature>
<dbReference type="AlphaFoldDB" id="A0A1H2N060"/>
<evidence type="ECO:0000256" key="18">
    <source>
        <dbReference type="HAMAP-Rule" id="MF_00399"/>
    </source>
</evidence>
<dbReference type="Pfam" id="PF11412">
    <property type="entry name" value="DsbD_N"/>
    <property type="match status" value="1"/>
</dbReference>
<evidence type="ECO:0000256" key="8">
    <source>
        <dbReference type="ARBA" id="ARBA00022748"/>
    </source>
</evidence>
<protein>
    <recommendedName>
        <fullName evidence="18">Thiol:disulfide interchange protein DsbD</fullName>
        <ecNumber evidence="18">1.8.1.8</ecNumber>
    </recommendedName>
    <alternativeName>
        <fullName evidence="18">Protein-disulfide reductase</fullName>
        <shortName evidence="18">Disulfide reductase</shortName>
    </alternativeName>
</protein>
<keyword evidence="3 18" id="KW-0813">Transport</keyword>
<dbReference type="Gene3D" id="2.60.40.1250">
    <property type="entry name" value="Thiol:disulfide interchange protein DsbD, N-terminal domain"/>
    <property type="match status" value="1"/>
</dbReference>
<dbReference type="InterPro" id="IPR017937">
    <property type="entry name" value="Thioredoxin_CS"/>
</dbReference>
<comment type="function">
    <text evidence="18">Required to facilitate the formation of correct disulfide bonds in some periplasmic proteins and for the assembly of the periplasmic c-type cytochromes. Acts by transferring electrons from cytoplasmic thioredoxin to the periplasm. This transfer involves a cascade of disulfide bond formation and reduction steps.</text>
</comment>
<reference evidence="21" key="1">
    <citation type="submission" date="2016-10" db="EMBL/GenBank/DDBJ databases">
        <authorList>
            <person name="Varghese N."/>
            <person name="Submissions S."/>
        </authorList>
    </citation>
    <scope>NUCLEOTIDE SEQUENCE [LARGE SCALE GENOMIC DNA]</scope>
    <source>
        <strain evidence="21">LMG 2223</strain>
    </source>
</reference>
<comment type="catalytic activity">
    <reaction evidence="16 18">
        <text>[protein]-dithiol + NAD(+) = [protein]-disulfide + NADH + H(+)</text>
        <dbReference type="Rhea" id="RHEA:18749"/>
        <dbReference type="Rhea" id="RHEA-COMP:10593"/>
        <dbReference type="Rhea" id="RHEA-COMP:10594"/>
        <dbReference type="ChEBI" id="CHEBI:15378"/>
        <dbReference type="ChEBI" id="CHEBI:29950"/>
        <dbReference type="ChEBI" id="CHEBI:50058"/>
        <dbReference type="ChEBI" id="CHEBI:57540"/>
        <dbReference type="ChEBI" id="CHEBI:57945"/>
        <dbReference type="EC" id="1.8.1.8"/>
    </reaction>
</comment>
<dbReference type="Proteomes" id="UP000198600">
    <property type="component" value="Chromosome I"/>
</dbReference>
<feature type="signal peptide" evidence="18">
    <location>
        <begin position="1"/>
        <end position="18"/>
    </location>
</feature>
<dbReference type="EMBL" id="LT629802">
    <property type="protein sequence ID" value="SDU98638.1"/>
    <property type="molecule type" value="Genomic_DNA"/>
</dbReference>
<keyword evidence="15 18" id="KW-0676">Redox-active center</keyword>
<feature type="transmembrane region" description="Helical" evidence="18">
    <location>
        <begin position="202"/>
        <end position="226"/>
    </location>
</feature>
<comment type="catalytic activity">
    <reaction evidence="17 18">
        <text>[protein]-dithiol + NADP(+) = [protein]-disulfide + NADPH + H(+)</text>
        <dbReference type="Rhea" id="RHEA:18753"/>
        <dbReference type="Rhea" id="RHEA-COMP:10593"/>
        <dbReference type="Rhea" id="RHEA-COMP:10594"/>
        <dbReference type="ChEBI" id="CHEBI:15378"/>
        <dbReference type="ChEBI" id="CHEBI:29950"/>
        <dbReference type="ChEBI" id="CHEBI:50058"/>
        <dbReference type="ChEBI" id="CHEBI:57783"/>
        <dbReference type="ChEBI" id="CHEBI:58349"/>
        <dbReference type="EC" id="1.8.1.8"/>
    </reaction>
</comment>
<feature type="disulfide bond" description="Redox-active" evidence="18">
    <location>
        <begin position="118"/>
        <end position="124"/>
    </location>
</feature>
<dbReference type="GO" id="GO:0005886">
    <property type="term" value="C:plasma membrane"/>
    <property type="evidence" value="ECO:0007669"/>
    <property type="project" value="UniProtKB-SubCell"/>
</dbReference>
<comment type="similarity">
    <text evidence="2 18">Belongs to the thioredoxin family. DsbD subfamily.</text>
</comment>
<keyword evidence="14 18" id="KW-1015">Disulfide bond</keyword>
<evidence type="ECO:0000256" key="4">
    <source>
        <dbReference type="ARBA" id="ARBA00022475"/>
    </source>
</evidence>
<evidence type="ECO:0000256" key="15">
    <source>
        <dbReference type="ARBA" id="ARBA00023284"/>
    </source>
</evidence>
<keyword evidence="11 18" id="KW-0560">Oxidoreductase</keyword>
<feature type="domain" description="Thioredoxin" evidence="19">
    <location>
        <begin position="424"/>
        <end position="574"/>
    </location>
</feature>
<evidence type="ECO:0000256" key="12">
    <source>
        <dbReference type="ARBA" id="ARBA00023027"/>
    </source>
</evidence>
<dbReference type="InterPro" id="IPR013766">
    <property type="entry name" value="Thioredoxin_domain"/>
</dbReference>
<evidence type="ECO:0000256" key="6">
    <source>
        <dbReference type="ARBA" id="ARBA00022692"/>
    </source>
</evidence>
<accession>A0A1H2N060</accession>
<feature type="transmembrane region" description="Helical" evidence="18">
    <location>
        <begin position="160"/>
        <end position="190"/>
    </location>
</feature>